<evidence type="ECO:0000256" key="2">
    <source>
        <dbReference type="ARBA" id="ARBA00022692"/>
    </source>
</evidence>
<evidence type="ECO:0000256" key="5">
    <source>
        <dbReference type="SAM" id="Coils"/>
    </source>
</evidence>
<dbReference type="Pfam" id="PF06803">
    <property type="entry name" value="DUF1232"/>
    <property type="match status" value="1"/>
</dbReference>
<accession>A0A1G8PPP5</accession>
<comment type="subcellular location">
    <subcellularLocation>
        <location evidence="1">Endomembrane system</location>
        <topology evidence="1">Multi-pass membrane protein</topology>
    </subcellularLocation>
</comment>
<evidence type="ECO:0000313" key="8">
    <source>
        <dbReference type="Proteomes" id="UP000183255"/>
    </source>
</evidence>
<evidence type="ECO:0000313" key="7">
    <source>
        <dbReference type="EMBL" id="SDI94491.1"/>
    </source>
</evidence>
<evidence type="ECO:0000256" key="4">
    <source>
        <dbReference type="ARBA" id="ARBA00023136"/>
    </source>
</evidence>
<feature type="domain" description="DUF1232" evidence="6">
    <location>
        <begin position="240"/>
        <end position="275"/>
    </location>
</feature>
<feature type="coiled-coil region" evidence="5">
    <location>
        <begin position="144"/>
        <end position="182"/>
    </location>
</feature>
<organism evidence="7 8">
    <name type="scientific">Proteiniclasticum ruminis</name>
    <dbReference type="NCBI Taxonomy" id="398199"/>
    <lineage>
        <taxon>Bacteria</taxon>
        <taxon>Bacillati</taxon>
        <taxon>Bacillota</taxon>
        <taxon>Clostridia</taxon>
        <taxon>Eubacteriales</taxon>
        <taxon>Clostridiaceae</taxon>
        <taxon>Proteiniclasticum</taxon>
    </lineage>
</organism>
<keyword evidence="2" id="KW-0812">Transmembrane</keyword>
<keyword evidence="3" id="KW-1133">Transmembrane helix</keyword>
<proteinExistence type="predicted"/>
<keyword evidence="4" id="KW-0472">Membrane</keyword>
<dbReference type="EMBL" id="FNDZ01000005">
    <property type="protein sequence ID" value="SDI94491.1"/>
    <property type="molecule type" value="Genomic_DNA"/>
</dbReference>
<gene>
    <name evidence="7" type="ORF">SAMN05421804_105169</name>
</gene>
<evidence type="ECO:0000256" key="3">
    <source>
        <dbReference type="ARBA" id="ARBA00022989"/>
    </source>
</evidence>
<reference evidence="7 8" key="1">
    <citation type="submission" date="2016-10" db="EMBL/GenBank/DDBJ databases">
        <authorList>
            <person name="de Groot N.N."/>
        </authorList>
    </citation>
    <scope>NUCLEOTIDE SEQUENCE [LARGE SCALE GENOMIC DNA]</scope>
    <source>
        <strain evidence="7 8">CGMCC 1.5058</strain>
    </source>
</reference>
<evidence type="ECO:0000256" key="1">
    <source>
        <dbReference type="ARBA" id="ARBA00004127"/>
    </source>
</evidence>
<sequence length="362" mass="41754">MRVTSFTTTMSAEDIMYDLKTLVEPQVPELTFTKLTLEDNYIEVAGTFHKIMDIPFLARIRIVSVFQNIMSLRIERVKVLKIGIPKFILNTASKMAAKKALEMGLGYENKTILVNIDKALQKVPHVHLEVDHFIIENGVLSLRLKGIEADIEAMQKEANKDNEAEERKQQELEAEKIRIFNEKLQEIRKTEDSYSEFRDKIMQKVPYDRKNLAKYGFILPDMYALALRLMKDKRVTKRDKAIIAFTFMYPLVPMDFIPSKVPVLGKVDDIAIFFFGTNYIMKKIPVPILVKHWQGDLATLKLVKDNIETILNFTPGKTLNQVYGFVDESLEKRKPSYLKDEAYLVEAPIPMDLSPIFDPVTK</sequence>
<dbReference type="AlphaFoldDB" id="A0A1G8PPP5"/>
<name>A0A1G8PPP5_9CLOT</name>
<protein>
    <submittedName>
        <fullName evidence="7">Uncharacterized membrane protein YkvA, DUF1232 family</fullName>
    </submittedName>
</protein>
<dbReference type="InterPro" id="IPR010652">
    <property type="entry name" value="DUF1232"/>
</dbReference>
<evidence type="ECO:0000259" key="6">
    <source>
        <dbReference type="Pfam" id="PF06803"/>
    </source>
</evidence>
<dbReference type="GO" id="GO:0012505">
    <property type="term" value="C:endomembrane system"/>
    <property type="evidence" value="ECO:0007669"/>
    <property type="project" value="UniProtKB-SubCell"/>
</dbReference>
<dbReference type="RefSeq" id="WP_031576439.1">
    <property type="nucleotide sequence ID" value="NZ_FNDZ01000005.1"/>
</dbReference>
<keyword evidence="5" id="KW-0175">Coiled coil</keyword>
<dbReference type="Proteomes" id="UP000183255">
    <property type="component" value="Unassembled WGS sequence"/>
</dbReference>